<evidence type="ECO:0000313" key="5">
    <source>
        <dbReference type="EMBL" id="SFY42046.1"/>
    </source>
</evidence>
<dbReference type="SUPFAM" id="SSF46894">
    <property type="entry name" value="C-terminal effector domain of the bipartite response regulators"/>
    <property type="match status" value="1"/>
</dbReference>
<feature type="domain" description="HTH luxR-type" evidence="4">
    <location>
        <begin position="798"/>
        <end position="864"/>
    </location>
</feature>
<dbReference type="Gene3D" id="1.10.10.10">
    <property type="entry name" value="Winged helix-like DNA-binding domain superfamily/Winged helix DNA-binding domain"/>
    <property type="match status" value="1"/>
</dbReference>
<dbReference type="Gene3D" id="3.40.50.300">
    <property type="entry name" value="P-loop containing nucleotide triphosphate hydrolases"/>
    <property type="match status" value="1"/>
</dbReference>
<dbReference type="InterPro" id="IPR041664">
    <property type="entry name" value="AAA_16"/>
</dbReference>
<dbReference type="InterPro" id="IPR016032">
    <property type="entry name" value="Sig_transdc_resp-reg_C-effctor"/>
</dbReference>
<dbReference type="SUPFAM" id="SSF52540">
    <property type="entry name" value="P-loop containing nucleoside triphosphate hydrolases"/>
    <property type="match status" value="1"/>
</dbReference>
<dbReference type="Proteomes" id="UP000181909">
    <property type="component" value="Unassembled WGS sequence"/>
</dbReference>
<dbReference type="Pfam" id="PF13191">
    <property type="entry name" value="AAA_16"/>
    <property type="match status" value="1"/>
</dbReference>
<dbReference type="EMBL" id="FPJO01000029">
    <property type="protein sequence ID" value="SFY42046.1"/>
    <property type="molecule type" value="Genomic_DNA"/>
</dbReference>
<reference evidence="5 6" key="1">
    <citation type="submission" date="2016-11" db="EMBL/GenBank/DDBJ databases">
        <authorList>
            <person name="Jaros S."/>
            <person name="Januszkiewicz K."/>
            <person name="Wedrychowicz H."/>
        </authorList>
    </citation>
    <scope>NUCLEOTIDE SEQUENCE [LARGE SCALE GENOMIC DNA]</scope>
    <source>
        <strain evidence="5 6">OK807</strain>
    </source>
</reference>
<gene>
    <name evidence="5" type="ORF">SAMN02787144_102912</name>
</gene>
<dbReference type="STRING" id="1893.SAMN02787144_102912"/>
<dbReference type="GO" id="GO:0005737">
    <property type="term" value="C:cytoplasm"/>
    <property type="evidence" value="ECO:0007669"/>
    <property type="project" value="TreeGrafter"/>
</dbReference>
<dbReference type="CDD" id="cd06170">
    <property type="entry name" value="LuxR_C_like"/>
    <property type="match status" value="1"/>
</dbReference>
<evidence type="ECO:0000256" key="3">
    <source>
        <dbReference type="SAM" id="MobiDB-lite"/>
    </source>
</evidence>
<evidence type="ECO:0000256" key="2">
    <source>
        <dbReference type="ARBA" id="ARBA00022840"/>
    </source>
</evidence>
<dbReference type="InterPro" id="IPR027417">
    <property type="entry name" value="P-loop_NTPase"/>
</dbReference>
<dbReference type="Pfam" id="PF00196">
    <property type="entry name" value="GerE"/>
    <property type="match status" value="1"/>
</dbReference>
<evidence type="ECO:0000313" key="6">
    <source>
        <dbReference type="Proteomes" id="UP000181909"/>
    </source>
</evidence>
<dbReference type="GO" id="GO:0006355">
    <property type="term" value="P:regulation of DNA-templated transcription"/>
    <property type="evidence" value="ECO:0007669"/>
    <property type="project" value="InterPro"/>
</dbReference>
<evidence type="ECO:0000256" key="1">
    <source>
        <dbReference type="ARBA" id="ARBA00022741"/>
    </source>
</evidence>
<dbReference type="GO" id="GO:0003677">
    <property type="term" value="F:DNA binding"/>
    <property type="evidence" value="ECO:0007669"/>
    <property type="project" value="InterPro"/>
</dbReference>
<dbReference type="GO" id="GO:0004016">
    <property type="term" value="F:adenylate cyclase activity"/>
    <property type="evidence" value="ECO:0007669"/>
    <property type="project" value="TreeGrafter"/>
</dbReference>
<proteinExistence type="predicted"/>
<keyword evidence="1" id="KW-0547">Nucleotide-binding</keyword>
<protein>
    <submittedName>
        <fullName evidence="5">Regulatory protein, luxR family</fullName>
    </submittedName>
</protein>
<name>A0A1K2F3S0_STRAR</name>
<dbReference type="AlphaFoldDB" id="A0A1K2F3S0"/>
<dbReference type="PANTHER" id="PTHR16305">
    <property type="entry name" value="TESTICULAR SOLUBLE ADENYLYL CYCLASE"/>
    <property type="match status" value="1"/>
</dbReference>
<dbReference type="SMART" id="SM00421">
    <property type="entry name" value="HTH_LUXR"/>
    <property type="match status" value="1"/>
</dbReference>
<feature type="region of interest" description="Disordered" evidence="3">
    <location>
        <begin position="775"/>
        <end position="810"/>
    </location>
</feature>
<dbReference type="PANTHER" id="PTHR16305:SF28">
    <property type="entry name" value="GUANYLATE CYCLASE DOMAIN-CONTAINING PROTEIN"/>
    <property type="match status" value="1"/>
</dbReference>
<organism evidence="5 6">
    <name type="scientific">Streptomyces atratus</name>
    <dbReference type="NCBI Taxonomy" id="1893"/>
    <lineage>
        <taxon>Bacteria</taxon>
        <taxon>Bacillati</taxon>
        <taxon>Actinomycetota</taxon>
        <taxon>Actinomycetes</taxon>
        <taxon>Kitasatosporales</taxon>
        <taxon>Streptomycetaceae</taxon>
        <taxon>Streptomyces</taxon>
    </lineage>
</organism>
<dbReference type="PROSITE" id="PS00622">
    <property type="entry name" value="HTH_LUXR_1"/>
    <property type="match status" value="1"/>
</dbReference>
<dbReference type="InterPro" id="IPR036388">
    <property type="entry name" value="WH-like_DNA-bd_sf"/>
</dbReference>
<evidence type="ECO:0000259" key="4">
    <source>
        <dbReference type="PROSITE" id="PS50043"/>
    </source>
</evidence>
<dbReference type="PROSITE" id="PS50043">
    <property type="entry name" value="HTH_LUXR_2"/>
    <property type="match status" value="1"/>
</dbReference>
<dbReference type="GO" id="GO:0005524">
    <property type="term" value="F:ATP binding"/>
    <property type="evidence" value="ECO:0007669"/>
    <property type="project" value="UniProtKB-KW"/>
</dbReference>
<keyword evidence="2" id="KW-0067">ATP-binding</keyword>
<dbReference type="PRINTS" id="PR00038">
    <property type="entry name" value="HTHLUXR"/>
</dbReference>
<dbReference type="InterPro" id="IPR000792">
    <property type="entry name" value="Tscrpt_reg_LuxR_C"/>
</dbReference>
<feature type="compositionally biased region" description="Low complexity" evidence="3">
    <location>
        <begin position="775"/>
        <end position="790"/>
    </location>
</feature>
<sequence length="869" mass="92093">MIDALDEALADCTAGGSHTVLIEGAAGCGRSVLADTVTERAAEAGVLVLSAVATSAERQFPRGVLRQLVHRATGFRLPDDGPGGEPSRVEALREFCDRVCELSLDRPVLLCVDDVQHADAESLRHLQYLVRHARGSRVLVVLTGSPHAPSQDPFFTTELMRQPHFRRLRIGPLSRTQTARFLDQDGCGDLGADEAHRIGGGNPLLLRALTDEYADTAGDTHDEAVFPAPGGPFAQAVVACVHRAGPVATAVARAVALLGDHASPARVAGAADLSGAAAARGLAALRAAGLLDGVRFRHPAVRDAVLEETGPATRGRLLRHTARVLHEDGVPAPAVAELLLIAAADGEVATGEPWDAEVLREAAEKSLARGEARTAVRLLELALETGADDQVRASLGIRLAQITARFDPAAAERRVDDLLETVRSGRPATGHEQPLAGLLLAQGRVSDAAELILGTGAGEAGATPLDAMVDTSPGAAERLLRSARLTDATLAPLAQAVTSLLCSEQPDLAVRWSRKLLDEADRCQAPGWSSVFGTLHAESLLRLGDLRGAHTRATAALAVLPAQGHGTFSCAPTAVLVRACTAMGQYTEASRLTERQLPRRQLMSLHGLAYLRARGLHHLAVHQPHAALADFLEIGRLMESWGVDRPAFLPWRTDAARALLCLGEDHRAEQFALRQLAMSDAQRPHVRGLALRMRALAGNSQRRPTVLAQAIDELHRSGDRVETARAMADLGRALQENGSSSKGCVMVRSAWQLAKDTGAAPLCQEILPDAPLATAPGAAAATPEARTSRAGKADKDRPGTAPARLSGSEQRVATLAAQGLTNREISARLFLTVSTVEQHLTRVYRKLRITSRGDLPLDLELAEGAPVRT</sequence>
<accession>A0A1K2F3S0</accession>